<evidence type="ECO:0000313" key="3">
    <source>
        <dbReference type="EMBL" id="GBF97029.1"/>
    </source>
</evidence>
<feature type="transmembrane region" description="Helical" evidence="1">
    <location>
        <begin position="53"/>
        <end position="72"/>
    </location>
</feature>
<keyword evidence="1" id="KW-0472">Membrane</keyword>
<keyword evidence="1" id="KW-0812">Transmembrane</keyword>
<dbReference type="GO" id="GO:0006629">
    <property type="term" value="P:lipid metabolic process"/>
    <property type="evidence" value="ECO:0007669"/>
    <property type="project" value="InterPro"/>
</dbReference>
<feature type="transmembrane region" description="Helical" evidence="1">
    <location>
        <begin position="78"/>
        <end position="103"/>
    </location>
</feature>
<name>A0A2V0PBW8_9CHLO</name>
<dbReference type="Proteomes" id="UP000247498">
    <property type="component" value="Unassembled WGS sequence"/>
</dbReference>
<keyword evidence="1" id="KW-1133">Transmembrane helix</keyword>
<feature type="transmembrane region" description="Helical" evidence="1">
    <location>
        <begin position="221"/>
        <end position="239"/>
    </location>
</feature>
<dbReference type="EMBL" id="BDRX01000091">
    <property type="protein sequence ID" value="GBF97029.1"/>
    <property type="molecule type" value="Genomic_DNA"/>
</dbReference>
<evidence type="ECO:0000256" key="1">
    <source>
        <dbReference type="SAM" id="Phobius"/>
    </source>
</evidence>
<protein>
    <recommendedName>
        <fullName evidence="2">Fatty acid desaturase domain-containing protein</fullName>
    </recommendedName>
</protein>
<evidence type="ECO:0000259" key="2">
    <source>
        <dbReference type="Pfam" id="PF00487"/>
    </source>
</evidence>
<gene>
    <name evidence="3" type="ORF">Rsub_09502</name>
</gene>
<dbReference type="OrthoDB" id="1461976at2759"/>
<reference evidence="3 4" key="1">
    <citation type="journal article" date="2018" name="Sci. Rep.">
        <title>Raphidocelis subcapitata (=Pseudokirchneriella subcapitata) provides an insight into genome evolution and environmental adaptations in the Sphaeropleales.</title>
        <authorList>
            <person name="Suzuki S."/>
            <person name="Yamaguchi H."/>
            <person name="Nakajima N."/>
            <person name="Kawachi M."/>
        </authorList>
    </citation>
    <scope>NUCLEOTIDE SEQUENCE [LARGE SCALE GENOMIC DNA]</scope>
    <source>
        <strain evidence="3 4">NIES-35</strain>
    </source>
</reference>
<dbReference type="InterPro" id="IPR012171">
    <property type="entry name" value="Fatty_acid_desaturase"/>
</dbReference>
<dbReference type="AlphaFoldDB" id="A0A2V0PBW8"/>
<dbReference type="GO" id="GO:0016491">
    <property type="term" value="F:oxidoreductase activity"/>
    <property type="evidence" value="ECO:0007669"/>
    <property type="project" value="InterPro"/>
</dbReference>
<feature type="domain" description="Fatty acid desaturase" evidence="2">
    <location>
        <begin position="84"/>
        <end position="340"/>
    </location>
</feature>
<organism evidence="3 4">
    <name type="scientific">Raphidocelis subcapitata</name>
    <dbReference type="NCBI Taxonomy" id="307507"/>
    <lineage>
        <taxon>Eukaryota</taxon>
        <taxon>Viridiplantae</taxon>
        <taxon>Chlorophyta</taxon>
        <taxon>core chlorophytes</taxon>
        <taxon>Chlorophyceae</taxon>
        <taxon>CS clade</taxon>
        <taxon>Sphaeropleales</taxon>
        <taxon>Selenastraceae</taxon>
        <taxon>Raphidocelis</taxon>
    </lineage>
</organism>
<dbReference type="CDD" id="cd03507">
    <property type="entry name" value="Delta12-FADS-like"/>
    <property type="match status" value="1"/>
</dbReference>
<dbReference type="InterPro" id="IPR005804">
    <property type="entry name" value="FA_desaturase_dom"/>
</dbReference>
<dbReference type="InParanoid" id="A0A2V0PBW8"/>
<proteinExistence type="predicted"/>
<dbReference type="PANTHER" id="PTHR32100">
    <property type="entry name" value="OMEGA-6 FATTY ACID DESATURASE, CHLOROPLASTIC"/>
    <property type="match status" value="1"/>
</dbReference>
<dbReference type="FunCoup" id="A0A2V0PBW8">
    <property type="interactions" value="123"/>
</dbReference>
<comment type="caution">
    <text evidence="3">The sequence shown here is derived from an EMBL/GenBank/DDBJ whole genome shotgun (WGS) entry which is preliminary data.</text>
</comment>
<dbReference type="Pfam" id="PF00487">
    <property type="entry name" value="FA_desaturase"/>
    <property type="match status" value="1"/>
</dbReference>
<accession>A0A2V0PBW8</accession>
<sequence length="382" mass="42812">MCLPPVSESSAACGAAAFPRGRALAAKPPFTVGDLRRAIPAHCFERSALRSSAYLAVDLAAAAALFYVSTFFDRAPALLAWGLLWPLYWFWQGAVCTGIWVIAHECGHQAFSKWQAVNDGVGLVLHSALLVPYYSWKHSHRRHHSNTGSVTRDEVFVPPADEGEAALLAFAPYRVGLLVVQQLVGWPGYLFFNLSGREYSRFACHFDPYSPIFSRRERMEVAVSDAALAVVLYGLYNLGLSFGWPWLVKTYVIPYMVVNFWLVAITFLQHTHPGLPHYDDSEWDWLRGALATVDRSYGVLDHFFHHIADTHVAHHLFSQMPHYHAEEATEAIKKVLGPYYCRDPRNVLAALWQETCSCHYVAPDAPGGGVLWYRSVCAAKEE</sequence>
<dbReference type="STRING" id="307507.A0A2V0PBW8"/>
<keyword evidence="4" id="KW-1185">Reference proteome</keyword>
<evidence type="ECO:0000313" key="4">
    <source>
        <dbReference type="Proteomes" id="UP000247498"/>
    </source>
</evidence>